<dbReference type="InterPro" id="IPR019596">
    <property type="entry name" value="Phage_Mu_GpM_tail_tub"/>
</dbReference>
<evidence type="ECO:0000313" key="2">
    <source>
        <dbReference type="Proteomes" id="UP000637002"/>
    </source>
</evidence>
<comment type="caution">
    <text evidence="1">The sequence shown here is derived from an EMBL/GenBank/DDBJ whole genome shotgun (WGS) entry which is preliminary data.</text>
</comment>
<dbReference type="EMBL" id="BMGG01000005">
    <property type="protein sequence ID" value="GGC68562.1"/>
    <property type="molecule type" value="Genomic_DNA"/>
</dbReference>
<proteinExistence type="predicted"/>
<keyword evidence="2" id="KW-1185">Reference proteome</keyword>
<dbReference type="Pfam" id="PF10618">
    <property type="entry name" value="Tail_tube"/>
    <property type="match status" value="1"/>
</dbReference>
<evidence type="ECO:0000313" key="1">
    <source>
        <dbReference type="EMBL" id="GGC68562.1"/>
    </source>
</evidence>
<gene>
    <name evidence="1" type="ORF">GCM10010994_28950</name>
</gene>
<sequence>MSNRFAGVANVTVDGDPIAVRGNLTVHAAKRVRTGIAGQDGVHGFSEMPQVPAIEMDVSTLEGFSAEAIDVLEDGTIIAEAANGTVWTLRDAWKAGTTEINTAEGMVRIRFEGMDIQEFTI</sequence>
<name>A0A916UD24_9HYPH</name>
<reference evidence="1" key="1">
    <citation type="journal article" date="2014" name="Int. J. Syst. Evol. Microbiol.">
        <title>Complete genome sequence of Corynebacterium casei LMG S-19264T (=DSM 44701T), isolated from a smear-ripened cheese.</title>
        <authorList>
            <consortium name="US DOE Joint Genome Institute (JGI-PGF)"/>
            <person name="Walter F."/>
            <person name="Albersmeier A."/>
            <person name="Kalinowski J."/>
            <person name="Ruckert C."/>
        </authorList>
    </citation>
    <scope>NUCLEOTIDE SEQUENCE</scope>
    <source>
        <strain evidence="1">CGMCC 1.12919</strain>
    </source>
</reference>
<dbReference type="AlphaFoldDB" id="A0A916UD24"/>
<dbReference type="RefSeq" id="WP_188609899.1">
    <property type="nucleotide sequence ID" value="NZ_BMGG01000005.1"/>
</dbReference>
<dbReference type="Proteomes" id="UP000637002">
    <property type="component" value="Unassembled WGS sequence"/>
</dbReference>
<protein>
    <submittedName>
        <fullName evidence="1">Phage tail protein</fullName>
    </submittedName>
</protein>
<reference evidence="1" key="2">
    <citation type="submission" date="2020-09" db="EMBL/GenBank/DDBJ databases">
        <authorList>
            <person name="Sun Q."/>
            <person name="Zhou Y."/>
        </authorList>
    </citation>
    <scope>NUCLEOTIDE SEQUENCE</scope>
    <source>
        <strain evidence="1">CGMCC 1.12919</strain>
    </source>
</reference>
<accession>A0A916UD24</accession>
<organism evidence="1 2">
    <name type="scientific">Chelatococcus reniformis</name>
    <dbReference type="NCBI Taxonomy" id="1494448"/>
    <lineage>
        <taxon>Bacteria</taxon>
        <taxon>Pseudomonadati</taxon>
        <taxon>Pseudomonadota</taxon>
        <taxon>Alphaproteobacteria</taxon>
        <taxon>Hyphomicrobiales</taxon>
        <taxon>Chelatococcaceae</taxon>
        <taxon>Chelatococcus</taxon>
    </lineage>
</organism>